<evidence type="ECO:0000313" key="2">
    <source>
        <dbReference type="Proteomes" id="UP000241886"/>
    </source>
</evidence>
<reference evidence="1 2" key="1">
    <citation type="submission" date="2017-04" db="EMBL/GenBank/DDBJ databases">
        <title>Novel microbial lineages endemic to geothermal iron-oxide mats fill important gaps in the evolutionary history of Archaea.</title>
        <authorList>
            <person name="Jay Z.J."/>
            <person name="Beam J.P."/>
            <person name="Dlakic M."/>
            <person name="Rusch D.B."/>
            <person name="Kozubal M.A."/>
            <person name="Inskeep W.P."/>
        </authorList>
    </citation>
    <scope>NUCLEOTIDE SEQUENCE [LARGE SCALE GENOMIC DNA]</scope>
    <source>
        <strain evidence="1">ECH_B_SAG-G16</strain>
    </source>
</reference>
<dbReference type="Proteomes" id="UP000241886">
    <property type="component" value="Unassembled WGS sequence"/>
</dbReference>
<evidence type="ECO:0000313" key="1">
    <source>
        <dbReference type="EMBL" id="PSO05658.1"/>
    </source>
</evidence>
<sequence>MILILLNRPKMFCRKPFSNRTKSEKHGFCTGRFFASTKLPNRFSKITVVLRFEAALISPSAKAF</sequence>
<accession>A0A2R6C4A2</accession>
<name>A0A2R6C4A2_9ARCH</name>
<protein>
    <submittedName>
        <fullName evidence="1">Uncharacterized protein</fullName>
    </submittedName>
</protein>
<gene>
    <name evidence="1" type="ORF">B9Q13_01335</name>
</gene>
<dbReference type="AlphaFoldDB" id="A0A2R6C4A2"/>
<comment type="caution">
    <text evidence="1">The sequence shown here is derived from an EMBL/GenBank/DDBJ whole genome shotgun (WGS) entry which is preliminary data.</text>
</comment>
<proteinExistence type="predicted"/>
<organism evidence="1 2">
    <name type="scientific">Candidatus Marsarchaeota G2 archaeon ECH_B_SAG-G16</name>
    <dbReference type="NCBI Taxonomy" id="1978167"/>
    <lineage>
        <taxon>Archaea</taxon>
        <taxon>Candidatus Marsarchaeota</taxon>
        <taxon>Candidatus Marsarchaeota group 2</taxon>
    </lineage>
</organism>
<dbReference type="EMBL" id="NEXO01000020">
    <property type="protein sequence ID" value="PSO05658.1"/>
    <property type="molecule type" value="Genomic_DNA"/>
</dbReference>